<dbReference type="EMBL" id="JACCBE010000001">
    <property type="protein sequence ID" value="NYD57249.1"/>
    <property type="molecule type" value="Genomic_DNA"/>
</dbReference>
<dbReference type="AlphaFoldDB" id="A0A7Y9JRZ9"/>
<protein>
    <submittedName>
        <fullName evidence="2">Vacuolar-type H+-ATPase subunit I/STV1</fullName>
    </submittedName>
</protein>
<comment type="caution">
    <text evidence="2">The sequence shown here is derived from an EMBL/GenBank/DDBJ whole genome shotgun (WGS) entry which is preliminary data.</text>
</comment>
<keyword evidence="1" id="KW-0812">Transmembrane</keyword>
<evidence type="ECO:0000313" key="3">
    <source>
        <dbReference type="Proteomes" id="UP000516957"/>
    </source>
</evidence>
<dbReference type="RefSeq" id="WP_179615039.1">
    <property type="nucleotide sequence ID" value="NZ_CP059163.1"/>
</dbReference>
<sequence>MKSAARRVTLEVVGWTLVVAGIAALILPGPGLLMLFAGMAVLSQQYDWAAKRLAPVKYRAMRGAADGVATWPRIIGSTLAALFVAGLGVLWIVGPEAPRWWFLDETWWLAGGVAFGITQVLSAGIALGLIVWSYRRFHGKPEAIDDLERDIQRADSVHETSSHR</sequence>
<gene>
    <name evidence="2" type="ORF">BKA08_001487</name>
</gene>
<evidence type="ECO:0000313" key="2">
    <source>
        <dbReference type="EMBL" id="NYD57249.1"/>
    </source>
</evidence>
<feature type="transmembrane region" description="Helical" evidence="1">
    <location>
        <begin position="12"/>
        <end position="42"/>
    </location>
</feature>
<name>A0A7Y9JRZ9_9ACTN</name>
<feature type="transmembrane region" description="Helical" evidence="1">
    <location>
        <begin position="74"/>
        <end position="94"/>
    </location>
</feature>
<feature type="transmembrane region" description="Helical" evidence="1">
    <location>
        <begin position="106"/>
        <end position="132"/>
    </location>
</feature>
<organism evidence="2 3">
    <name type="scientific">Nocardioides marinisabuli</name>
    <dbReference type="NCBI Taxonomy" id="419476"/>
    <lineage>
        <taxon>Bacteria</taxon>
        <taxon>Bacillati</taxon>
        <taxon>Actinomycetota</taxon>
        <taxon>Actinomycetes</taxon>
        <taxon>Propionibacteriales</taxon>
        <taxon>Nocardioidaceae</taxon>
        <taxon>Nocardioides</taxon>
    </lineage>
</organism>
<accession>A0A7Y9JRZ9</accession>
<proteinExistence type="predicted"/>
<dbReference type="Pfam" id="PF09656">
    <property type="entry name" value="PGPGW"/>
    <property type="match status" value="1"/>
</dbReference>
<keyword evidence="1" id="KW-1133">Transmembrane helix</keyword>
<reference evidence="2 3" key="1">
    <citation type="submission" date="2020-07" db="EMBL/GenBank/DDBJ databases">
        <title>Sequencing the genomes of 1000 actinobacteria strains.</title>
        <authorList>
            <person name="Klenk H.-P."/>
        </authorList>
    </citation>
    <scope>NUCLEOTIDE SEQUENCE [LARGE SCALE GENOMIC DNA]</scope>
    <source>
        <strain evidence="2 3">DSM 18965</strain>
    </source>
</reference>
<keyword evidence="3" id="KW-1185">Reference proteome</keyword>
<evidence type="ECO:0000256" key="1">
    <source>
        <dbReference type="SAM" id="Phobius"/>
    </source>
</evidence>
<dbReference type="InterPro" id="IPR019099">
    <property type="entry name" value="Uncharacterised_PGPGW_TM"/>
</dbReference>
<keyword evidence="1" id="KW-0472">Membrane</keyword>
<dbReference type="Proteomes" id="UP000516957">
    <property type="component" value="Unassembled WGS sequence"/>
</dbReference>